<comment type="caution">
    <text evidence="2">The sequence shown here is derived from an EMBL/GenBank/DDBJ whole genome shotgun (WGS) entry which is preliminary data.</text>
</comment>
<dbReference type="Proteomes" id="UP001596020">
    <property type="component" value="Unassembled WGS sequence"/>
</dbReference>
<feature type="chain" id="PRO_5046203760" evidence="1">
    <location>
        <begin position="21"/>
        <end position="144"/>
    </location>
</feature>
<protein>
    <submittedName>
        <fullName evidence="2">DUF2141 domain-containing protein</fullName>
    </submittedName>
</protein>
<evidence type="ECO:0000313" key="3">
    <source>
        <dbReference type="Proteomes" id="UP001596020"/>
    </source>
</evidence>
<dbReference type="EMBL" id="JBHSGO010000181">
    <property type="protein sequence ID" value="MFC4666184.1"/>
    <property type="molecule type" value="Genomic_DNA"/>
</dbReference>
<organism evidence="2 3">
    <name type="scientific">Falsiporphyromonas endometrii</name>
    <dbReference type="NCBI Taxonomy" id="1387297"/>
    <lineage>
        <taxon>Bacteria</taxon>
        <taxon>Pseudomonadati</taxon>
        <taxon>Bacteroidota</taxon>
        <taxon>Bacteroidia</taxon>
        <taxon>Bacteroidales</taxon>
        <taxon>Porphyromonadaceae</taxon>
        <taxon>Falsiporphyromonas</taxon>
    </lineage>
</organism>
<dbReference type="Pfam" id="PF09912">
    <property type="entry name" value="DUF2141"/>
    <property type="match status" value="1"/>
</dbReference>
<evidence type="ECO:0000313" key="2">
    <source>
        <dbReference type="EMBL" id="MFC4666184.1"/>
    </source>
</evidence>
<proteinExistence type="predicted"/>
<dbReference type="RefSeq" id="WP_380079003.1">
    <property type="nucleotide sequence ID" value="NZ_JBHSGO010000181.1"/>
</dbReference>
<name>A0ABV9K7Z0_9PORP</name>
<gene>
    <name evidence="2" type="ORF">ACFO3G_06185</name>
</gene>
<keyword evidence="1" id="KW-0732">Signal</keyword>
<feature type="signal peptide" evidence="1">
    <location>
        <begin position="1"/>
        <end position="20"/>
    </location>
</feature>
<accession>A0ABV9K7Z0</accession>
<sequence length="144" mass="15818">MTKKILIILLMLISVSSSFAQKKLTIVVDGMKSANSTLLIGLYNSDSTFLKTPVWSDAVKVAGESQEITTVLPEGTYAISLFEDVNGNYKLDTGAMGIPVEKFGFSNNVRGQMGVPTFEQCKFILKDDQVVRIHLMEIKIPGQN</sequence>
<reference evidence="3" key="1">
    <citation type="journal article" date="2019" name="Int. J. Syst. Evol. Microbiol.">
        <title>The Global Catalogue of Microorganisms (GCM) 10K type strain sequencing project: providing services to taxonomists for standard genome sequencing and annotation.</title>
        <authorList>
            <consortium name="The Broad Institute Genomics Platform"/>
            <consortium name="The Broad Institute Genome Sequencing Center for Infectious Disease"/>
            <person name="Wu L."/>
            <person name="Ma J."/>
        </authorList>
    </citation>
    <scope>NUCLEOTIDE SEQUENCE [LARGE SCALE GENOMIC DNA]</scope>
    <source>
        <strain evidence="3">CGMCC 4.7357</strain>
    </source>
</reference>
<dbReference type="InterPro" id="IPR018673">
    <property type="entry name" value="DUF2141"/>
</dbReference>
<evidence type="ECO:0000256" key="1">
    <source>
        <dbReference type="SAM" id="SignalP"/>
    </source>
</evidence>
<keyword evidence="3" id="KW-1185">Reference proteome</keyword>